<protein>
    <submittedName>
        <fullName evidence="2">Uncharacterized protein</fullName>
    </submittedName>
</protein>
<reference evidence="2 3" key="1">
    <citation type="submission" date="2019-05" db="EMBL/GenBank/DDBJ databases">
        <title>Another draft genome of Portunus trituberculatus and its Hox gene families provides insights of decapod evolution.</title>
        <authorList>
            <person name="Jeong J.-H."/>
            <person name="Song I."/>
            <person name="Kim S."/>
            <person name="Choi T."/>
            <person name="Kim D."/>
            <person name="Ryu S."/>
            <person name="Kim W."/>
        </authorList>
    </citation>
    <scope>NUCLEOTIDE SEQUENCE [LARGE SCALE GENOMIC DNA]</scope>
    <source>
        <tissue evidence="2">Muscle</tissue>
    </source>
</reference>
<comment type="caution">
    <text evidence="2">The sequence shown here is derived from an EMBL/GenBank/DDBJ whole genome shotgun (WGS) entry which is preliminary data.</text>
</comment>
<evidence type="ECO:0000313" key="3">
    <source>
        <dbReference type="Proteomes" id="UP000324222"/>
    </source>
</evidence>
<accession>A0A5B7JM37</accession>
<keyword evidence="3" id="KW-1185">Reference proteome</keyword>
<organism evidence="2 3">
    <name type="scientific">Portunus trituberculatus</name>
    <name type="common">Swimming crab</name>
    <name type="synonym">Neptunus trituberculatus</name>
    <dbReference type="NCBI Taxonomy" id="210409"/>
    <lineage>
        <taxon>Eukaryota</taxon>
        <taxon>Metazoa</taxon>
        <taxon>Ecdysozoa</taxon>
        <taxon>Arthropoda</taxon>
        <taxon>Crustacea</taxon>
        <taxon>Multicrustacea</taxon>
        <taxon>Malacostraca</taxon>
        <taxon>Eumalacostraca</taxon>
        <taxon>Eucarida</taxon>
        <taxon>Decapoda</taxon>
        <taxon>Pleocyemata</taxon>
        <taxon>Brachyura</taxon>
        <taxon>Eubrachyura</taxon>
        <taxon>Portunoidea</taxon>
        <taxon>Portunidae</taxon>
        <taxon>Portuninae</taxon>
        <taxon>Portunus</taxon>
    </lineage>
</organism>
<gene>
    <name evidence="2" type="ORF">E2C01_090719</name>
</gene>
<dbReference type="EMBL" id="VSRR010102502">
    <property type="protein sequence ID" value="MPC95503.1"/>
    <property type="molecule type" value="Genomic_DNA"/>
</dbReference>
<feature type="compositionally biased region" description="Basic and acidic residues" evidence="1">
    <location>
        <begin position="49"/>
        <end position="70"/>
    </location>
</feature>
<proteinExistence type="predicted"/>
<dbReference type="AlphaFoldDB" id="A0A5B7JM37"/>
<name>A0A5B7JM37_PORTR</name>
<sequence length="70" mass="7813">MCRTGASGTGGDTNKPHRRSTYNPPPIFLSPPAQPLSSTGSRPRLAPPRTKDEKKRNARKRQEENRNKNT</sequence>
<feature type="region of interest" description="Disordered" evidence="1">
    <location>
        <begin position="1"/>
        <end position="70"/>
    </location>
</feature>
<evidence type="ECO:0000313" key="2">
    <source>
        <dbReference type="EMBL" id="MPC95503.1"/>
    </source>
</evidence>
<feature type="compositionally biased region" description="Pro residues" evidence="1">
    <location>
        <begin position="23"/>
        <end position="34"/>
    </location>
</feature>
<dbReference type="Proteomes" id="UP000324222">
    <property type="component" value="Unassembled WGS sequence"/>
</dbReference>
<evidence type="ECO:0000256" key="1">
    <source>
        <dbReference type="SAM" id="MobiDB-lite"/>
    </source>
</evidence>